<sequence>MGASVVALAGRGMTGLPSVRSTARAAASAAALDTDGKGSGMVWRGTVVPGGCWTAASLRAATQGSGVLRCGIPRRVDGASSRPGRVLPARPQTRQDPFRGRSPGA</sequence>
<accession>A0ABP6QV87</accession>
<feature type="region of interest" description="Disordered" evidence="1">
    <location>
        <begin position="74"/>
        <end position="105"/>
    </location>
</feature>
<protein>
    <recommendedName>
        <fullName evidence="4">Secreted protein</fullName>
    </recommendedName>
</protein>
<comment type="caution">
    <text evidence="2">The sequence shown here is derived from an EMBL/GenBank/DDBJ whole genome shotgun (WGS) entry which is preliminary data.</text>
</comment>
<evidence type="ECO:0000313" key="2">
    <source>
        <dbReference type="EMBL" id="GAA3246089.1"/>
    </source>
</evidence>
<evidence type="ECO:0008006" key="4">
    <source>
        <dbReference type="Google" id="ProtNLM"/>
    </source>
</evidence>
<keyword evidence="3" id="KW-1185">Reference proteome</keyword>
<proteinExistence type="predicted"/>
<reference evidence="3" key="1">
    <citation type="journal article" date="2019" name="Int. J. Syst. Evol. Microbiol.">
        <title>The Global Catalogue of Microorganisms (GCM) 10K type strain sequencing project: providing services to taxonomists for standard genome sequencing and annotation.</title>
        <authorList>
            <consortium name="The Broad Institute Genomics Platform"/>
            <consortium name="The Broad Institute Genome Sequencing Center for Infectious Disease"/>
            <person name="Wu L."/>
            <person name="Ma J."/>
        </authorList>
    </citation>
    <scope>NUCLEOTIDE SEQUENCE [LARGE SCALE GENOMIC DNA]</scope>
    <source>
        <strain evidence="3">JCM 9381</strain>
    </source>
</reference>
<evidence type="ECO:0000313" key="3">
    <source>
        <dbReference type="Proteomes" id="UP001500728"/>
    </source>
</evidence>
<name>A0ABP6QV87_9ACTN</name>
<dbReference type="EMBL" id="BAAAUW010000001">
    <property type="protein sequence ID" value="GAA3246089.1"/>
    <property type="molecule type" value="Genomic_DNA"/>
</dbReference>
<evidence type="ECO:0000256" key="1">
    <source>
        <dbReference type="SAM" id="MobiDB-lite"/>
    </source>
</evidence>
<organism evidence="2 3">
    <name type="scientific">Streptomyces labedae</name>
    <dbReference type="NCBI Taxonomy" id="285569"/>
    <lineage>
        <taxon>Bacteria</taxon>
        <taxon>Bacillati</taxon>
        <taxon>Actinomycetota</taxon>
        <taxon>Actinomycetes</taxon>
        <taxon>Kitasatosporales</taxon>
        <taxon>Streptomycetaceae</taxon>
        <taxon>Streptomyces</taxon>
    </lineage>
</organism>
<dbReference type="Proteomes" id="UP001500728">
    <property type="component" value="Unassembled WGS sequence"/>
</dbReference>
<gene>
    <name evidence="2" type="ORF">GCM10010469_01720</name>
</gene>